<name>A0A9P7Y7N7_9HELO</name>
<organism evidence="1 2">
    <name type="scientific">Amylocarpus encephaloides</name>
    <dbReference type="NCBI Taxonomy" id="45428"/>
    <lineage>
        <taxon>Eukaryota</taxon>
        <taxon>Fungi</taxon>
        <taxon>Dikarya</taxon>
        <taxon>Ascomycota</taxon>
        <taxon>Pezizomycotina</taxon>
        <taxon>Leotiomycetes</taxon>
        <taxon>Helotiales</taxon>
        <taxon>Helotiales incertae sedis</taxon>
        <taxon>Amylocarpus</taxon>
    </lineage>
</organism>
<dbReference type="OrthoDB" id="3557304at2759"/>
<proteinExistence type="predicted"/>
<sequence length="250" mass="28602">MQSSIPESGITIEQRVSKDKLAKYRGTAIVSISHLHFPHPCRQVDRKVVQQLKRDFEGEGCIKDIPKTPVPAIIDEPILQAALKKLATSAEAFRAASNGDPPRLHFASGVKFECLHGQHRILAAKEFFEPPQRSWVIDFYCTDLENETKQALREGCFYSTLYASGEIFRQIRLCYYDRDNLGEQRWRAKLSPCQEKYLNSIVKRKMLITALDSVLHIRGLWRTFYVGSLNEVMALGCDEVSLFNSTKYKD</sequence>
<protein>
    <submittedName>
        <fullName evidence="1">Uncharacterized protein</fullName>
    </submittedName>
</protein>
<dbReference type="InterPro" id="IPR022198">
    <property type="entry name" value="DUF3723"/>
</dbReference>
<dbReference type="EMBL" id="MU251962">
    <property type="protein sequence ID" value="KAG9228367.1"/>
    <property type="molecule type" value="Genomic_DNA"/>
</dbReference>
<accession>A0A9P7Y7N7</accession>
<evidence type="ECO:0000313" key="2">
    <source>
        <dbReference type="Proteomes" id="UP000824998"/>
    </source>
</evidence>
<dbReference type="Proteomes" id="UP000824998">
    <property type="component" value="Unassembled WGS sequence"/>
</dbReference>
<reference evidence="1" key="1">
    <citation type="journal article" date="2021" name="IMA Fungus">
        <title>Genomic characterization of three marine fungi, including Emericellopsis atlantica sp. nov. with signatures of a generalist lifestyle and marine biomass degradation.</title>
        <authorList>
            <person name="Hagestad O.C."/>
            <person name="Hou L."/>
            <person name="Andersen J.H."/>
            <person name="Hansen E.H."/>
            <person name="Altermark B."/>
            <person name="Li C."/>
            <person name="Kuhnert E."/>
            <person name="Cox R.J."/>
            <person name="Crous P.W."/>
            <person name="Spatafora J.W."/>
            <person name="Lail K."/>
            <person name="Amirebrahimi M."/>
            <person name="Lipzen A."/>
            <person name="Pangilinan J."/>
            <person name="Andreopoulos W."/>
            <person name="Hayes R.D."/>
            <person name="Ng V."/>
            <person name="Grigoriev I.V."/>
            <person name="Jackson S.A."/>
            <person name="Sutton T.D.S."/>
            <person name="Dobson A.D.W."/>
            <person name="Rama T."/>
        </authorList>
    </citation>
    <scope>NUCLEOTIDE SEQUENCE</scope>
    <source>
        <strain evidence="1">TRa018bII</strain>
    </source>
</reference>
<evidence type="ECO:0000313" key="1">
    <source>
        <dbReference type="EMBL" id="KAG9228367.1"/>
    </source>
</evidence>
<dbReference type="Pfam" id="PF12520">
    <property type="entry name" value="DUF3723"/>
    <property type="match status" value="1"/>
</dbReference>
<keyword evidence="2" id="KW-1185">Reference proteome</keyword>
<comment type="caution">
    <text evidence="1">The sequence shown here is derived from an EMBL/GenBank/DDBJ whole genome shotgun (WGS) entry which is preliminary data.</text>
</comment>
<gene>
    <name evidence="1" type="ORF">BJ875DRAFT_389560</name>
</gene>
<dbReference type="AlphaFoldDB" id="A0A9P7Y7N7"/>